<accession>A0A8S5L7V9</accession>
<dbReference type="EMBL" id="BK014652">
    <property type="protein sequence ID" value="DAD66004.1"/>
    <property type="molecule type" value="Genomic_DNA"/>
</dbReference>
<sequence length="56" mass="6496">MKYKLKPTVSKPLKPENILSEIEEQREDFITTELAPRLKSTQISEWLMSFAKVKGS</sequence>
<name>A0A8S5L7V9_9CAUD</name>
<reference evidence="1" key="1">
    <citation type="journal article" date="2021" name="Proc. Natl. Acad. Sci. U.S.A.">
        <title>A Catalog of Tens of Thousands of Viruses from Human Metagenomes Reveals Hidden Associations with Chronic Diseases.</title>
        <authorList>
            <person name="Tisza M.J."/>
            <person name="Buck C.B."/>
        </authorList>
    </citation>
    <scope>NUCLEOTIDE SEQUENCE</scope>
    <source>
        <strain evidence="1">CtKHS5</strain>
    </source>
</reference>
<protein>
    <submittedName>
        <fullName evidence="1">Uncharacterized protein</fullName>
    </submittedName>
</protein>
<evidence type="ECO:0000313" key="1">
    <source>
        <dbReference type="EMBL" id="DAD66004.1"/>
    </source>
</evidence>
<organism evidence="1">
    <name type="scientific">Myoviridae sp. ctKHS5</name>
    <dbReference type="NCBI Taxonomy" id="2823541"/>
    <lineage>
        <taxon>Viruses</taxon>
        <taxon>Duplodnaviria</taxon>
        <taxon>Heunggongvirae</taxon>
        <taxon>Uroviricota</taxon>
        <taxon>Caudoviricetes</taxon>
    </lineage>
</organism>
<proteinExistence type="predicted"/>